<dbReference type="GO" id="GO:0043565">
    <property type="term" value="F:sequence-specific DNA binding"/>
    <property type="evidence" value="ECO:0007669"/>
    <property type="project" value="InterPro"/>
</dbReference>
<dbReference type="PANTHER" id="PTHR43280:SF32">
    <property type="entry name" value="TRANSCRIPTIONAL REGULATORY PROTEIN"/>
    <property type="match status" value="1"/>
</dbReference>
<dbReference type="InterPro" id="IPR018060">
    <property type="entry name" value="HTH_AraC"/>
</dbReference>
<evidence type="ECO:0000256" key="2">
    <source>
        <dbReference type="ARBA" id="ARBA00023125"/>
    </source>
</evidence>
<dbReference type="PANTHER" id="PTHR43280">
    <property type="entry name" value="ARAC-FAMILY TRANSCRIPTIONAL REGULATOR"/>
    <property type="match status" value="1"/>
</dbReference>
<evidence type="ECO:0000259" key="4">
    <source>
        <dbReference type="PROSITE" id="PS01124"/>
    </source>
</evidence>
<dbReference type="SUPFAM" id="SSF51215">
    <property type="entry name" value="Regulatory protein AraC"/>
    <property type="match status" value="1"/>
</dbReference>
<dbReference type="OrthoDB" id="629929at2"/>
<dbReference type="AlphaFoldDB" id="A0A4R6IGE4"/>
<dbReference type="Pfam" id="PF12833">
    <property type="entry name" value="HTH_18"/>
    <property type="match status" value="1"/>
</dbReference>
<name>A0A4R6IGE4_9SPHI</name>
<keyword evidence="2" id="KW-0238">DNA-binding</keyword>
<dbReference type="Pfam" id="PF02311">
    <property type="entry name" value="AraC_binding"/>
    <property type="match status" value="1"/>
</dbReference>
<feature type="domain" description="HTH araC/xylS-type" evidence="4">
    <location>
        <begin position="200"/>
        <end position="306"/>
    </location>
</feature>
<dbReference type="Gene3D" id="1.10.10.60">
    <property type="entry name" value="Homeodomain-like"/>
    <property type="match status" value="1"/>
</dbReference>
<dbReference type="InterPro" id="IPR037923">
    <property type="entry name" value="HTH-like"/>
</dbReference>
<protein>
    <submittedName>
        <fullName evidence="5">AraC-like protein</fullName>
    </submittedName>
</protein>
<dbReference type="GO" id="GO:0003700">
    <property type="term" value="F:DNA-binding transcription factor activity"/>
    <property type="evidence" value="ECO:0007669"/>
    <property type="project" value="InterPro"/>
</dbReference>
<evidence type="ECO:0000256" key="1">
    <source>
        <dbReference type="ARBA" id="ARBA00023015"/>
    </source>
</evidence>
<keyword evidence="3" id="KW-0804">Transcription</keyword>
<accession>A0A4R6IGE4</accession>
<evidence type="ECO:0000313" key="6">
    <source>
        <dbReference type="Proteomes" id="UP000295499"/>
    </source>
</evidence>
<sequence>MDKAAIPRLELTEFAATNFKFPVFSLAVNPLHNHQFTIKNRKDNPVNDYISPNRREFYKIFHATAGTGILTVGLHQYLIGAGDIAFIHPDEIISWQTTSEESDGHFCLIHPDYFDQASYLLQLFKQYPFFKAARAVVQLSDDQSTRVNACFEIILQEADSTHEDKKQAIFLQLQMLLLEVQRAGKNLPEVAVPESYRYIHNFLSLLESAFQIKGQDTVVKIKTAGEFAEQLNVHPNYLNTLVKNQTGKTLREHIQERLLYEAKVLLLHTDWDIRAISRVLGFSEQAAFTSFFHKKEKVSPSLFRETLISA</sequence>
<comment type="caution">
    <text evidence="5">The sequence shown here is derived from an EMBL/GenBank/DDBJ whole genome shotgun (WGS) entry which is preliminary data.</text>
</comment>
<evidence type="ECO:0000313" key="5">
    <source>
        <dbReference type="EMBL" id="TDO20747.1"/>
    </source>
</evidence>
<organism evidence="5 6">
    <name type="scientific">Pedobacter duraquae</name>
    <dbReference type="NCBI Taxonomy" id="425511"/>
    <lineage>
        <taxon>Bacteria</taxon>
        <taxon>Pseudomonadati</taxon>
        <taxon>Bacteroidota</taxon>
        <taxon>Sphingobacteriia</taxon>
        <taxon>Sphingobacteriales</taxon>
        <taxon>Sphingobacteriaceae</taxon>
        <taxon>Pedobacter</taxon>
    </lineage>
</organism>
<gene>
    <name evidence="5" type="ORF">CLV32_3381</name>
</gene>
<dbReference type="Proteomes" id="UP000295499">
    <property type="component" value="Unassembled WGS sequence"/>
</dbReference>
<dbReference type="InterPro" id="IPR003313">
    <property type="entry name" value="AraC-bd"/>
</dbReference>
<dbReference type="RefSeq" id="WP_133557487.1">
    <property type="nucleotide sequence ID" value="NZ_SNWM01000004.1"/>
</dbReference>
<dbReference type="Gene3D" id="2.60.120.280">
    <property type="entry name" value="Regulatory protein AraC"/>
    <property type="match status" value="1"/>
</dbReference>
<dbReference type="InterPro" id="IPR009057">
    <property type="entry name" value="Homeodomain-like_sf"/>
</dbReference>
<dbReference type="PROSITE" id="PS01124">
    <property type="entry name" value="HTH_ARAC_FAMILY_2"/>
    <property type="match status" value="1"/>
</dbReference>
<proteinExistence type="predicted"/>
<dbReference type="EMBL" id="SNWM01000004">
    <property type="protein sequence ID" value="TDO20747.1"/>
    <property type="molecule type" value="Genomic_DNA"/>
</dbReference>
<dbReference type="SUPFAM" id="SSF46689">
    <property type="entry name" value="Homeodomain-like"/>
    <property type="match status" value="1"/>
</dbReference>
<keyword evidence="6" id="KW-1185">Reference proteome</keyword>
<dbReference type="SMART" id="SM00342">
    <property type="entry name" value="HTH_ARAC"/>
    <property type="match status" value="1"/>
</dbReference>
<reference evidence="5 6" key="1">
    <citation type="submission" date="2019-03" db="EMBL/GenBank/DDBJ databases">
        <title>Genomic Encyclopedia of Archaeal and Bacterial Type Strains, Phase II (KMG-II): from individual species to whole genera.</title>
        <authorList>
            <person name="Goeker M."/>
        </authorList>
    </citation>
    <scope>NUCLEOTIDE SEQUENCE [LARGE SCALE GENOMIC DNA]</scope>
    <source>
        <strain evidence="5 6">DSM 19034</strain>
    </source>
</reference>
<evidence type="ECO:0000256" key="3">
    <source>
        <dbReference type="ARBA" id="ARBA00023163"/>
    </source>
</evidence>
<keyword evidence="1" id="KW-0805">Transcription regulation</keyword>